<protein>
    <submittedName>
        <fullName evidence="8">Aromatic acid exporter family protein</fullName>
    </submittedName>
</protein>
<evidence type="ECO:0000256" key="2">
    <source>
        <dbReference type="ARBA" id="ARBA00022475"/>
    </source>
</evidence>
<feature type="transmembrane region" description="Helical" evidence="6">
    <location>
        <begin position="75"/>
        <end position="92"/>
    </location>
</feature>
<keyword evidence="3 6" id="KW-0812">Transmembrane</keyword>
<evidence type="ECO:0000313" key="8">
    <source>
        <dbReference type="EMBL" id="GAA0346317.1"/>
    </source>
</evidence>
<dbReference type="InterPro" id="IPR052984">
    <property type="entry name" value="UPF0421"/>
</dbReference>
<feature type="transmembrane region" description="Helical" evidence="6">
    <location>
        <begin position="99"/>
        <end position="120"/>
    </location>
</feature>
<accession>A0ABP3GLP7</accession>
<keyword evidence="5 6" id="KW-0472">Membrane</keyword>
<evidence type="ECO:0000256" key="3">
    <source>
        <dbReference type="ARBA" id="ARBA00022692"/>
    </source>
</evidence>
<evidence type="ECO:0000256" key="1">
    <source>
        <dbReference type="ARBA" id="ARBA00004651"/>
    </source>
</evidence>
<feature type="transmembrane region" description="Helical" evidence="6">
    <location>
        <begin position="12"/>
        <end position="40"/>
    </location>
</feature>
<dbReference type="PANTHER" id="PTHR40064">
    <property type="entry name" value="MEMBRANE PROTEIN-RELATED"/>
    <property type="match status" value="1"/>
</dbReference>
<organism evidence="8 9">
    <name type="scientific">Bacillus carboniphilus</name>
    <dbReference type="NCBI Taxonomy" id="86663"/>
    <lineage>
        <taxon>Bacteria</taxon>
        <taxon>Bacillati</taxon>
        <taxon>Bacillota</taxon>
        <taxon>Bacilli</taxon>
        <taxon>Bacillales</taxon>
        <taxon>Bacillaceae</taxon>
        <taxon>Bacillus</taxon>
    </lineage>
</organism>
<evidence type="ECO:0000256" key="5">
    <source>
        <dbReference type="ARBA" id="ARBA00023136"/>
    </source>
</evidence>
<proteinExistence type="predicted"/>
<dbReference type="Proteomes" id="UP001500782">
    <property type="component" value="Unassembled WGS sequence"/>
</dbReference>
<keyword evidence="4 6" id="KW-1133">Transmembrane helix</keyword>
<dbReference type="PANTHER" id="PTHR40064:SF1">
    <property type="entry name" value="MEMBRANE PROTEIN"/>
    <property type="match status" value="1"/>
</dbReference>
<dbReference type="InterPro" id="IPR038323">
    <property type="entry name" value="ArAE_1_C_sf"/>
</dbReference>
<keyword evidence="2" id="KW-1003">Cell membrane</keyword>
<name>A0ABP3GLP7_9BACI</name>
<dbReference type="Pfam" id="PF06081">
    <property type="entry name" value="ArAE_1"/>
    <property type="match status" value="1"/>
</dbReference>
<comment type="caution">
    <text evidence="8">The sequence shown here is derived from an EMBL/GenBank/DDBJ whole genome shotgun (WGS) entry which is preliminary data.</text>
</comment>
<keyword evidence="9" id="KW-1185">Reference proteome</keyword>
<gene>
    <name evidence="8" type="ORF">GCM10008967_40920</name>
</gene>
<dbReference type="Gene3D" id="1.20.120.940">
    <property type="entry name" value="Putative aromatic acid exporter, C-terminal domain"/>
    <property type="match status" value="1"/>
</dbReference>
<feature type="domain" description="Putative aromatic acid exporter C-terminal" evidence="7">
    <location>
        <begin position="146"/>
        <end position="310"/>
    </location>
</feature>
<dbReference type="EMBL" id="BAAADJ010000064">
    <property type="protein sequence ID" value="GAA0346317.1"/>
    <property type="molecule type" value="Genomic_DNA"/>
</dbReference>
<evidence type="ECO:0000259" key="7">
    <source>
        <dbReference type="Pfam" id="PF11728"/>
    </source>
</evidence>
<dbReference type="Pfam" id="PF11728">
    <property type="entry name" value="ArAE_1_C"/>
    <property type="match status" value="1"/>
</dbReference>
<evidence type="ECO:0000256" key="6">
    <source>
        <dbReference type="SAM" id="Phobius"/>
    </source>
</evidence>
<dbReference type="InterPro" id="IPR010343">
    <property type="entry name" value="ArAE_1"/>
</dbReference>
<dbReference type="RefSeq" id="WP_343803537.1">
    <property type="nucleotide sequence ID" value="NZ_BAAADJ010000064.1"/>
</dbReference>
<evidence type="ECO:0000256" key="4">
    <source>
        <dbReference type="ARBA" id="ARBA00022989"/>
    </source>
</evidence>
<reference evidence="9" key="1">
    <citation type="journal article" date="2019" name="Int. J. Syst. Evol. Microbiol.">
        <title>The Global Catalogue of Microorganisms (GCM) 10K type strain sequencing project: providing services to taxonomists for standard genome sequencing and annotation.</title>
        <authorList>
            <consortium name="The Broad Institute Genomics Platform"/>
            <consortium name="The Broad Institute Genome Sequencing Center for Infectious Disease"/>
            <person name="Wu L."/>
            <person name="Ma J."/>
        </authorList>
    </citation>
    <scope>NUCLEOTIDE SEQUENCE [LARGE SCALE GENOMIC DNA]</scope>
    <source>
        <strain evidence="9">JCM 9731</strain>
    </source>
</reference>
<sequence>MFKIGYRTLKTAIGTVIAIMIAQFFGLDNFASAGILTILCIKPTRRKSLKAAFDRILACFLSLFLASAMFEWIAYHPIVIGVLLLIFIPITVKWKIQEGIVTSSVIILHVYMAGQVSFHLIVNESYIILIGILVALILNIYMPSLDKNMGELKDEIEKHFSSILSEMAHYLKTNEELWQGAEITDVSEKIKEGKALASKDLENNLLQGENIYYTYFKMREKQFELIERLLPLLTSFQFNSPQRIKVANFIEELSTHVHPGNTAHHFLYKLYQMKHEFKEMPLPTTRDEFEERAALLNFVSEMEKYLQIKSHFRGIYQKG</sequence>
<feature type="transmembrane region" description="Helical" evidence="6">
    <location>
        <begin position="126"/>
        <end position="143"/>
    </location>
</feature>
<dbReference type="InterPro" id="IPR021062">
    <property type="entry name" value="ArAE_1_C"/>
</dbReference>
<comment type="subcellular location">
    <subcellularLocation>
        <location evidence="1">Cell membrane</location>
        <topology evidence="1">Multi-pass membrane protein</topology>
    </subcellularLocation>
</comment>
<evidence type="ECO:0000313" key="9">
    <source>
        <dbReference type="Proteomes" id="UP001500782"/>
    </source>
</evidence>